<keyword evidence="3 6" id="KW-0067">ATP-binding</keyword>
<dbReference type="Proteomes" id="UP000052257">
    <property type="component" value="Unassembled WGS sequence"/>
</dbReference>
<dbReference type="PROSITE" id="PS50893">
    <property type="entry name" value="ABC_TRANSPORTER_2"/>
    <property type="match status" value="1"/>
</dbReference>
<dbReference type="SUPFAM" id="SSF52540">
    <property type="entry name" value="P-loop containing nucleoside triphosphate hydrolases"/>
    <property type="match status" value="1"/>
</dbReference>
<dbReference type="InterPro" id="IPR003439">
    <property type="entry name" value="ABC_transporter-like_ATP-bd"/>
</dbReference>
<keyword evidence="1" id="KW-0813">Transport</keyword>
<accession>A0A0S4S095</accession>
<evidence type="ECO:0000313" key="8">
    <source>
        <dbReference type="Proteomes" id="UP000052257"/>
    </source>
</evidence>
<organism evidence="6 7">
    <name type="scientific">Campylobacter hyointestinalis subsp. hyointestinalis</name>
    <dbReference type="NCBI Taxonomy" id="91352"/>
    <lineage>
        <taxon>Bacteria</taxon>
        <taxon>Pseudomonadati</taxon>
        <taxon>Campylobacterota</taxon>
        <taxon>Epsilonproteobacteria</taxon>
        <taxon>Campylobacterales</taxon>
        <taxon>Campylobacteraceae</taxon>
        <taxon>Campylobacter</taxon>
    </lineage>
</organism>
<keyword evidence="2" id="KW-0547">Nucleotide-binding</keyword>
<dbReference type="InterPro" id="IPR051782">
    <property type="entry name" value="ABC_Transporter_VariousFunc"/>
</dbReference>
<protein>
    <submittedName>
        <fullName evidence="6">ABC transporter ATP-binding protein</fullName>
    </submittedName>
</protein>
<name>A0A0S4S095_CAMHY</name>
<evidence type="ECO:0000256" key="1">
    <source>
        <dbReference type="ARBA" id="ARBA00022448"/>
    </source>
</evidence>
<accession>A0A9W5AT60</accession>
<dbReference type="SMART" id="SM00382">
    <property type="entry name" value="AAA"/>
    <property type="match status" value="1"/>
</dbReference>
<dbReference type="CDD" id="cd03230">
    <property type="entry name" value="ABC_DR_subfamily_A"/>
    <property type="match status" value="1"/>
</dbReference>
<dbReference type="EMBL" id="FAUW01000003">
    <property type="protein sequence ID" value="CUU83086.1"/>
    <property type="molecule type" value="Genomic_DNA"/>
</dbReference>
<sequence length="214" mass="23970">MIQISNITKKFGNQIVLNDINLTIKDSSKVLIMGQNGAGKSTLMKAILGELVCDKGSITIDGIDPVKDRKNALRFLSFVPQMPPPLRLKVSEICEYSISSTSSSLDDIKMYLRELEFDYDSECKKPFYKLSGGMKQKVLIAIALARHSKTIMFDEPTANLDPEARDKFLQILGSKFKDHTLIFISHRLSEVKGIVDRVIEMDLGNVIKDSKDAQ</sequence>
<dbReference type="Gene3D" id="3.40.50.300">
    <property type="entry name" value="P-loop containing nucleotide triphosphate hydrolases"/>
    <property type="match status" value="1"/>
</dbReference>
<dbReference type="AlphaFoldDB" id="A0A0S4S095"/>
<dbReference type="RefSeq" id="WP_034963459.1">
    <property type="nucleotide sequence ID" value="NZ_CBCRTP010000001.1"/>
</dbReference>
<dbReference type="PANTHER" id="PTHR42939">
    <property type="entry name" value="ABC TRANSPORTER ATP-BINDING PROTEIN ALBC-RELATED"/>
    <property type="match status" value="1"/>
</dbReference>
<comment type="caution">
    <text evidence="6">The sequence shown here is derived from an EMBL/GenBank/DDBJ whole genome shotgun (WGS) entry which is preliminary data.</text>
</comment>
<dbReference type="InterPro" id="IPR003593">
    <property type="entry name" value="AAA+_ATPase"/>
</dbReference>
<dbReference type="GO" id="GO:0016887">
    <property type="term" value="F:ATP hydrolysis activity"/>
    <property type="evidence" value="ECO:0007669"/>
    <property type="project" value="InterPro"/>
</dbReference>
<dbReference type="InterPro" id="IPR027417">
    <property type="entry name" value="P-loop_NTPase"/>
</dbReference>
<feature type="domain" description="ABC transporter" evidence="4">
    <location>
        <begin position="2"/>
        <end position="214"/>
    </location>
</feature>
<evidence type="ECO:0000259" key="4">
    <source>
        <dbReference type="PROSITE" id="PS50893"/>
    </source>
</evidence>
<evidence type="ECO:0000256" key="2">
    <source>
        <dbReference type="ARBA" id="ARBA00022741"/>
    </source>
</evidence>
<dbReference type="GO" id="GO:0005524">
    <property type="term" value="F:ATP binding"/>
    <property type="evidence" value="ECO:0007669"/>
    <property type="project" value="UniProtKB-KW"/>
</dbReference>
<evidence type="ECO:0000313" key="7">
    <source>
        <dbReference type="Proteomes" id="UP000052237"/>
    </source>
</evidence>
<dbReference type="Proteomes" id="UP000052237">
    <property type="component" value="Unassembled WGS sequence"/>
</dbReference>
<dbReference type="PROSITE" id="PS00211">
    <property type="entry name" value="ABC_TRANSPORTER_1"/>
    <property type="match status" value="1"/>
</dbReference>
<reference evidence="7 8" key="1">
    <citation type="submission" date="2015-11" db="EMBL/GenBank/DDBJ databases">
        <authorList>
            <consortium name="Pathogen Informatics"/>
        </authorList>
    </citation>
    <scope>NUCLEOTIDE SEQUENCE [LARGE SCALE GENOMIC DNA]</scope>
    <source>
        <strain evidence="6 7">006A-0059</strain>
        <strain evidence="5 8">006A-0191</strain>
    </source>
</reference>
<evidence type="ECO:0000313" key="5">
    <source>
        <dbReference type="EMBL" id="CUU83086.1"/>
    </source>
</evidence>
<gene>
    <name evidence="6" type="primary">artM_1</name>
    <name evidence="6" type="ORF">ERS686654_01577</name>
    <name evidence="5" type="ORF">ERS739220_01390</name>
</gene>
<dbReference type="PANTHER" id="PTHR42939:SF1">
    <property type="entry name" value="ABC TRANSPORTER ATP-BINDING PROTEIN ALBC-RELATED"/>
    <property type="match status" value="1"/>
</dbReference>
<dbReference type="InterPro" id="IPR017871">
    <property type="entry name" value="ABC_transporter-like_CS"/>
</dbReference>
<dbReference type="Pfam" id="PF00005">
    <property type="entry name" value="ABC_tran"/>
    <property type="match status" value="1"/>
</dbReference>
<dbReference type="EMBL" id="FAVB01000003">
    <property type="protein sequence ID" value="CUU84925.1"/>
    <property type="molecule type" value="Genomic_DNA"/>
</dbReference>
<evidence type="ECO:0000256" key="3">
    <source>
        <dbReference type="ARBA" id="ARBA00022840"/>
    </source>
</evidence>
<evidence type="ECO:0000313" key="6">
    <source>
        <dbReference type="EMBL" id="CUU84925.1"/>
    </source>
</evidence>
<proteinExistence type="predicted"/>
<keyword evidence="7" id="KW-1185">Reference proteome</keyword>
<dbReference type="GeneID" id="56509398"/>